<sequence>MDAQTGQAEKRTDKLKKWVLNYLNRYRKIDLRSGLFLLVVAIFFGLAYWFNNVMANFASKRSMKVEEEVGRRLVLPDLGFELLPTTSLLGLTDAFVTLTIVISVLLLLVYERPYRFLGRFLLAWGLSLLLRITTIGTTSLPDPRSTCEYITGNIFTEVALHRCGDLIFSGHTIIYATNFMACFSFSPRNILGKIITLLVFGVAISGSIIVLANRAHYTVDVLLAWYISIGSWYIVAWVWYWQITVKKRFLIIEYPMGLGRHRSSEKDAIVQRRIKRLELDVLLQNEENGEESQESFDKMSPTLKMATAEQELPM</sequence>
<feature type="transmembrane region" description="Helical" evidence="10">
    <location>
        <begin position="88"/>
        <end position="109"/>
    </location>
</feature>
<feature type="transmembrane region" description="Helical" evidence="10">
    <location>
        <begin position="33"/>
        <end position="50"/>
    </location>
</feature>
<feature type="transmembrane region" description="Helical" evidence="10">
    <location>
        <begin position="166"/>
        <end position="183"/>
    </location>
</feature>
<proteinExistence type="inferred from homology"/>
<evidence type="ECO:0000256" key="4">
    <source>
        <dbReference type="ARBA" id="ARBA00022692"/>
    </source>
</evidence>
<feature type="region of interest" description="Disordered" evidence="9">
    <location>
        <begin position="286"/>
        <end position="314"/>
    </location>
</feature>
<keyword evidence="7" id="KW-0443">Lipid metabolism</keyword>
<evidence type="ECO:0000313" key="12">
    <source>
        <dbReference type="EMBL" id="OMH80237.1"/>
    </source>
</evidence>
<evidence type="ECO:0000256" key="1">
    <source>
        <dbReference type="ARBA" id="ARBA00004141"/>
    </source>
</evidence>
<dbReference type="EMBL" id="LSSK01001254">
    <property type="protein sequence ID" value="OMH80237.1"/>
    <property type="molecule type" value="Genomic_DNA"/>
</dbReference>
<evidence type="ECO:0000313" key="13">
    <source>
        <dbReference type="EMBL" id="OMH80385.1"/>
    </source>
</evidence>
<dbReference type="GO" id="GO:0000139">
    <property type="term" value="C:Golgi membrane"/>
    <property type="evidence" value="ECO:0007669"/>
    <property type="project" value="TreeGrafter"/>
</dbReference>
<dbReference type="OrthoDB" id="422827at2759"/>
<evidence type="ECO:0000256" key="7">
    <source>
        <dbReference type="ARBA" id="ARBA00023098"/>
    </source>
</evidence>
<protein>
    <submittedName>
        <fullName evidence="12">Phosphatidylinositol:ceramide inositolphosphotransferase</fullName>
    </submittedName>
</protein>
<gene>
    <name evidence="13" type="ORF">AX774_g6181</name>
    <name evidence="12" type="ORF">AX774_g6339</name>
</gene>
<comment type="similarity">
    <text evidence="2">Belongs to the sphingomyelin synthase family.</text>
</comment>
<dbReference type="GO" id="GO:0046513">
    <property type="term" value="P:ceramide biosynthetic process"/>
    <property type="evidence" value="ECO:0007669"/>
    <property type="project" value="TreeGrafter"/>
</dbReference>
<dbReference type="InterPro" id="IPR045221">
    <property type="entry name" value="Sphingomyelin_synth-like"/>
</dbReference>
<evidence type="ECO:0000256" key="2">
    <source>
        <dbReference type="ARBA" id="ARBA00005441"/>
    </source>
</evidence>
<feature type="transmembrane region" description="Helical" evidence="10">
    <location>
        <begin position="190"/>
        <end position="211"/>
    </location>
</feature>
<dbReference type="Proteomes" id="UP000188320">
    <property type="component" value="Unassembled WGS sequence"/>
</dbReference>
<evidence type="ECO:0000313" key="14">
    <source>
        <dbReference type="Proteomes" id="UP000188320"/>
    </source>
</evidence>
<dbReference type="PANTHER" id="PTHR21290">
    <property type="entry name" value="SPHINGOMYELIN SYNTHETASE"/>
    <property type="match status" value="1"/>
</dbReference>
<feature type="transmembrane region" description="Helical" evidence="10">
    <location>
        <begin position="116"/>
        <end position="136"/>
    </location>
</feature>
<feature type="transmembrane region" description="Helical" evidence="10">
    <location>
        <begin position="223"/>
        <end position="241"/>
    </location>
</feature>
<dbReference type="PANTHER" id="PTHR21290:SF25">
    <property type="entry name" value="SPHINGOMYELIN SYNTHASE-RELATED PROTEIN 1"/>
    <property type="match status" value="1"/>
</dbReference>
<reference evidence="14" key="1">
    <citation type="submission" date="2017-01" db="EMBL/GenBank/DDBJ databases">
        <authorList>
            <person name="Wang Y."/>
            <person name="White M."/>
            <person name="Kvist S."/>
            <person name="Moncalvo J.-M."/>
        </authorList>
    </citation>
    <scope>NUCLEOTIDE SEQUENCE [LARGE SCALE GENOMIC DNA]</scope>
    <source>
        <strain evidence="14">COL-18-3</strain>
    </source>
</reference>
<dbReference type="InterPro" id="IPR025749">
    <property type="entry name" value="Sphingomyelin_synth-like_dom"/>
</dbReference>
<keyword evidence="8 10" id="KW-0472">Membrane</keyword>
<dbReference type="AlphaFoldDB" id="A0A1R1PH22"/>
<evidence type="ECO:0000256" key="10">
    <source>
        <dbReference type="SAM" id="Phobius"/>
    </source>
</evidence>
<comment type="caution">
    <text evidence="12">The sequence shown here is derived from an EMBL/GenBank/DDBJ whole genome shotgun (WGS) entry which is preliminary data.</text>
</comment>
<dbReference type="GO" id="GO:0005886">
    <property type="term" value="C:plasma membrane"/>
    <property type="evidence" value="ECO:0007669"/>
    <property type="project" value="TreeGrafter"/>
</dbReference>
<keyword evidence="3 12" id="KW-0808">Transferase</keyword>
<evidence type="ECO:0000256" key="5">
    <source>
        <dbReference type="ARBA" id="ARBA00022919"/>
    </source>
</evidence>
<feature type="domain" description="Sphingomyelin synthase-like" evidence="11">
    <location>
        <begin position="163"/>
        <end position="234"/>
    </location>
</feature>
<name>A0A1R1PH22_ZANCU</name>
<keyword evidence="5" id="KW-0746">Sphingolipid metabolism</keyword>
<dbReference type="EMBL" id="LSSK01001207">
    <property type="protein sequence ID" value="OMH80385.1"/>
    <property type="molecule type" value="Genomic_DNA"/>
</dbReference>
<comment type="subcellular location">
    <subcellularLocation>
        <location evidence="1">Membrane</location>
        <topology evidence="1">Multi-pass membrane protein</topology>
    </subcellularLocation>
</comment>
<evidence type="ECO:0000256" key="9">
    <source>
        <dbReference type="SAM" id="MobiDB-lite"/>
    </source>
</evidence>
<dbReference type="Pfam" id="PF14360">
    <property type="entry name" value="PAP2_C"/>
    <property type="match status" value="1"/>
</dbReference>
<reference evidence="12" key="2">
    <citation type="submission" date="2017-01" db="EMBL/GenBank/DDBJ databases">
        <authorList>
            <person name="Mah S.A."/>
            <person name="Swanson W.J."/>
            <person name="Moy G.W."/>
            <person name="Vacquier V.D."/>
        </authorList>
    </citation>
    <scope>NUCLEOTIDE SEQUENCE [LARGE SCALE GENOMIC DNA]</scope>
    <source>
        <strain evidence="12">COL-18-3</strain>
    </source>
</reference>
<dbReference type="GO" id="GO:0005789">
    <property type="term" value="C:endoplasmic reticulum membrane"/>
    <property type="evidence" value="ECO:0007669"/>
    <property type="project" value="TreeGrafter"/>
</dbReference>
<dbReference type="GO" id="GO:0033188">
    <property type="term" value="F:sphingomyelin synthase activity"/>
    <property type="evidence" value="ECO:0007669"/>
    <property type="project" value="TreeGrafter"/>
</dbReference>
<accession>A0A1R1PH22</accession>
<organism evidence="12 14">
    <name type="scientific">Zancudomyces culisetae</name>
    <name type="common">Gut fungus</name>
    <name type="synonym">Smittium culisetae</name>
    <dbReference type="NCBI Taxonomy" id="1213189"/>
    <lineage>
        <taxon>Eukaryota</taxon>
        <taxon>Fungi</taxon>
        <taxon>Fungi incertae sedis</taxon>
        <taxon>Zoopagomycota</taxon>
        <taxon>Kickxellomycotina</taxon>
        <taxon>Harpellomycetes</taxon>
        <taxon>Harpellales</taxon>
        <taxon>Legeriomycetaceae</taxon>
        <taxon>Zancudomyces</taxon>
    </lineage>
</organism>
<evidence type="ECO:0000256" key="6">
    <source>
        <dbReference type="ARBA" id="ARBA00022989"/>
    </source>
</evidence>
<evidence type="ECO:0000256" key="8">
    <source>
        <dbReference type="ARBA" id="ARBA00023136"/>
    </source>
</evidence>
<evidence type="ECO:0000259" key="11">
    <source>
        <dbReference type="Pfam" id="PF14360"/>
    </source>
</evidence>
<evidence type="ECO:0000256" key="3">
    <source>
        <dbReference type="ARBA" id="ARBA00022679"/>
    </source>
</evidence>
<keyword evidence="14" id="KW-1185">Reference proteome</keyword>
<keyword evidence="6 10" id="KW-1133">Transmembrane helix</keyword>
<keyword evidence="4 10" id="KW-0812">Transmembrane</keyword>
<dbReference type="GO" id="GO:0047493">
    <property type="term" value="F:ceramide cholinephosphotransferase activity"/>
    <property type="evidence" value="ECO:0007669"/>
    <property type="project" value="TreeGrafter"/>
</dbReference>